<reference evidence="1" key="2">
    <citation type="journal article" date="2021" name="PeerJ">
        <title>Extensive microbial diversity within the chicken gut microbiome revealed by metagenomics and culture.</title>
        <authorList>
            <person name="Gilroy R."/>
            <person name="Ravi A."/>
            <person name="Getino M."/>
            <person name="Pursley I."/>
            <person name="Horton D.L."/>
            <person name="Alikhan N.F."/>
            <person name="Baker D."/>
            <person name="Gharbi K."/>
            <person name="Hall N."/>
            <person name="Watson M."/>
            <person name="Adriaenssens E.M."/>
            <person name="Foster-Nyarko E."/>
            <person name="Jarju S."/>
            <person name="Secka A."/>
            <person name="Antonio M."/>
            <person name="Oren A."/>
            <person name="Chaudhuri R.R."/>
            <person name="La Ragione R."/>
            <person name="Hildebrand F."/>
            <person name="Pallen M.J."/>
        </authorList>
    </citation>
    <scope>NUCLEOTIDE SEQUENCE</scope>
    <source>
        <strain evidence="1">11159</strain>
    </source>
</reference>
<evidence type="ECO:0000313" key="1">
    <source>
        <dbReference type="EMBL" id="MBO8427493.1"/>
    </source>
</evidence>
<accession>A0A9D9GXF4</accession>
<organism evidence="1 2">
    <name type="scientific">Candidatus Onthovivens merdipullorum</name>
    <dbReference type="NCBI Taxonomy" id="2840889"/>
    <lineage>
        <taxon>Bacteria</taxon>
        <taxon>Bacillati</taxon>
        <taxon>Bacillota</taxon>
        <taxon>Bacilli</taxon>
        <taxon>Bacillales</taxon>
        <taxon>Candidatus Onthovivens</taxon>
    </lineage>
</organism>
<sequence length="81" mass="9459">MKANRFTKRTTLKINCYNNSSNIKCIETFTVSGFTSLNDVIKAIKNLHILDKTDKVTIFNYDTDERYLYKLNNCKTKLIKS</sequence>
<dbReference type="Proteomes" id="UP000823613">
    <property type="component" value="Unassembled WGS sequence"/>
</dbReference>
<name>A0A9D9GXF4_9BACL</name>
<gene>
    <name evidence="1" type="ORF">IAC58_02925</name>
</gene>
<evidence type="ECO:0000313" key="2">
    <source>
        <dbReference type="Proteomes" id="UP000823613"/>
    </source>
</evidence>
<dbReference type="AlphaFoldDB" id="A0A9D9GXF4"/>
<protein>
    <submittedName>
        <fullName evidence="1">Uncharacterized protein</fullName>
    </submittedName>
</protein>
<proteinExistence type="predicted"/>
<dbReference type="EMBL" id="JADIMY010000063">
    <property type="protein sequence ID" value="MBO8427493.1"/>
    <property type="molecule type" value="Genomic_DNA"/>
</dbReference>
<comment type="caution">
    <text evidence="1">The sequence shown here is derived from an EMBL/GenBank/DDBJ whole genome shotgun (WGS) entry which is preliminary data.</text>
</comment>
<reference evidence="1" key="1">
    <citation type="submission" date="2020-10" db="EMBL/GenBank/DDBJ databases">
        <authorList>
            <person name="Gilroy R."/>
        </authorList>
    </citation>
    <scope>NUCLEOTIDE SEQUENCE</scope>
    <source>
        <strain evidence="1">11159</strain>
    </source>
</reference>